<keyword evidence="4 6" id="KW-0255">Endonuclease</keyword>
<evidence type="ECO:0000256" key="1">
    <source>
        <dbReference type="ARBA" id="ARBA00022517"/>
    </source>
</evidence>
<comment type="subcellular location">
    <subcellularLocation>
        <location evidence="6">Cytoplasm</location>
    </subcellularLocation>
</comment>
<keyword evidence="6" id="KW-0694">RNA-binding</keyword>
<feature type="active site" evidence="6">
    <location>
        <position position="55"/>
    </location>
</feature>
<dbReference type="SUPFAM" id="SSF69065">
    <property type="entry name" value="RNase III domain-like"/>
    <property type="match status" value="1"/>
</dbReference>
<keyword evidence="6" id="KW-0460">Magnesium</keyword>
<organism evidence="8 9">
    <name type="scientific">Sphaerospermopsis reniformis</name>
    <dbReference type="NCBI Taxonomy" id="531300"/>
    <lineage>
        <taxon>Bacteria</taxon>
        <taxon>Bacillati</taxon>
        <taxon>Cyanobacteriota</taxon>
        <taxon>Cyanophyceae</taxon>
        <taxon>Nostocales</taxon>
        <taxon>Aphanizomenonaceae</taxon>
        <taxon>Sphaerospermopsis</taxon>
    </lineage>
</organism>
<dbReference type="AlphaFoldDB" id="A0A480A364"/>
<comment type="function">
    <text evidence="6">Involved in correct processing of both the 5' and 3' ends of 23S rRNA precursor. Processes 30S rRNA precursor transcript even in absence of ribonuclease 3 (Rnc); Rnc processes 30S rRNA into smaller rRNA precursors.</text>
</comment>
<evidence type="ECO:0000256" key="5">
    <source>
        <dbReference type="ARBA" id="ARBA00022801"/>
    </source>
</evidence>
<dbReference type="RefSeq" id="WP_187041429.1">
    <property type="nucleotide sequence ID" value="NZ_BJCE01000106.1"/>
</dbReference>
<evidence type="ECO:0000256" key="2">
    <source>
        <dbReference type="ARBA" id="ARBA00022552"/>
    </source>
</evidence>
<gene>
    <name evidence="6" type="primary">mrnC</name>
    <name evidence="8" type="ORF">SR1949_30610</name>
</gene>
<dbReference type="InterPro" id="IPR036389">
    <property type="entry name" value="RNase_III_sf"/>
</dbReference>
<proteinExistence type="inferred from homology"/>
<keyword evidence="2 6" id="KW-0698">rRNA processing</keyword>
<evidence type="ECO:0000256" key="4">
    <source>
        <dbReference type="ARBA" id="ARBA00022759"/>
    </source>
</evidence>
<dbReference type="EC" id="3.1.26.-" evidence="6"/>
<keyword evidence="6" id="KW-0699">rRNA-binding</keyword>
<comment type="similarity">
    <text evidence="6">Belongs to the MrnC RNase family.</text>
</comment>
<dbReference type="InterPro" id="IPR008226">
    <property type="entry name" value="Mini3_fam"/>
</dbReference>
<keyword evidence="3 6" id="KW-0540">Nuclease</keyword>
<keyword evidence="1 6" id="KW-0690">Ribosome biogenesis</keyword>
<evidence type="ECO:0000259" key="7">
    <source>
        <dbReference type="SMART" id="SM00535"/>
    </source>
</evidence>
<dbReference type="Pfam" id="PF00636">
    <property type="entry name" value="Ribonuclease_3"/>
    <property type="match status" value="1"/>
</dbReference>
<protein>
    <recommendedName>
        <fullName evidence="6">Mini-ribonuclease 3</fullName>
        <shortName evidence="6">Mini-3</shortName>
        <shortName evidence="6">Mini-RNase 3</shortName>
        <ecNumber evidence="6">3.1.26.-</ecNumber>
    </recommendedName>
    <alternativeName>
        <fullName evidence="6">Mini-RNase III</fullName>
        <shortName evidence="6">Mini-III</shortName>
    </alternativeName>
</protein>
<keyword evidence="6" id="KW-0963">Cytoplasm</keyword>
<evidence type="ECO:0000256" key="3">
    <source>
        <dbReference type="ARBA" id="ARBA00022722"/>
    </source>
</evidence>
<sequence>MNPQEEEAKNGGDETVMQYSSDIPALLVNTTQLPQPLSQAQVQQISPSALAYLGDAIYELYVRMFFLWPQQRPEIYHSLVVAQVRAETQALHLRSLTPNLTSKELEIVRRGRNAAAGRPKRLNPEIYQQATSLETLVGYLYLTDYPRLTELLQKLHLEK</sequence>
<dbReference type="Proteomes" id="UP000300142">
    <property type="component" value="Unassembled WGS sequence"/>
</dbReference>
<dbReference type="PANTHER" id="PTHR34276:SF1">
    <property type="entry name" value="MINI-RIBONUCLEASE 3"/>
    <property type="match status" value="1"/>
</dbReference>
<comment type="cofactor">
    <cofactor evidence="6">
        <name>Mg(2+)</name>
        <dbReference type="ChEBI" id="CHEBI:18420"/>
    </cofactor>
</comment>
<dbReference type="GO" id="GO:0005737">
    <property type="term" value="C:cytoplasm"/>
    <property type="evidence" value="ECO:0007669"/>
    <property type="project" value="UniProtKB-SubCell"/>
</dbReference>
<evidence type="ECO:0000313" key="8">
    <source>
        <dbReference type="EMBL" id="GCL37948.1"/>
    </source>
</evidence>
<dbReference type="InterPro" id="IPR000999">
    <property type="entry name" value="RNase_III_dom"/>
</dbReference>
<dbReference type="EMBL" id="BJCE01000106">
    <property type="protein sequence ID" value="GCL37948.1"/>
    <property type="molecule type" value="Genomic_DNA"/>
</dbReference>
<comment type="caution">
    <text evidence="8">The sequence shown here is derived from an EMBL/GenBank/DDBJ whole genome shotgun (WGS) entry which is preliminary data.</text>
</comment>
<keyword evidence="5 6" id="KW-0378">Hydrolase</keyword>
<dbReference type="SMART" id="SM00535">
    <property type="entry name" value="RIBOc"/>
    <property type="match status" value="1"/>
</dbReference>
<reference evidence="9" key="1">
    <citation type="submission" date="2019-02" db="EMBL/GenBank/DDBJ databases">
        <title>Draft genome sequence of Sphaerospermopsis reniformis NIES-1949.</title>
        <authorList>
            <person name="Yamaguchi H."/>
            <person name="Suzuki S."/>
            <person name="Kawachi M."/>
        </authorList>
    </citation>
    <scope>NUCLEOTIDE SEQUENCE [LARGE SCALE GENOMIC DNA]</scope>
    <source>
        <strain evidence="9">NIES-1949</strain>
    </source>
</reference>
<dbReference type="PANTHER" id="PTHR34276">
    <property type="entry name" value="MINI-RIBONUCLEASE 3"/>
    <property type="match status" value="1"/>
</dbReference>
<evidence type="ECO:0000256" key="6">
    <source>
        <dbReference type="HAMAP-Rule" id="MF_01468"/>
    </source>
</evidence>
<evidence type="ECO:0000313" key="9">
    <source>
        <dbReference type="Proteomes" id="UP000300142"/>
    </source>
</evidence>
<dbReference type="GO" id="GO:0006364">
    <property type="term" value="P:rRNA processing"/>
    <property type="evidence" value="ECO:0007669"/>
    <property type="project" value="UniProtKB-UniRule"/>
</dbReference>
<feature type="domain" description="RNase III" evidence="7">
    <location>
        <begin position="31"/>
        <end position="159"/>
    </location>
</feature>
<name>A0A480A364_9CYAN</name>
<dbReference type="GO" id="GO:0019843">
    <property type="term" value="F:rRNA binding"/>
    <property type="evidence" value="ECO:0007669"/>
    <property type="project" value="UniProtKB-UniRule"/>
</dbReference>
<dbReference type="GO" id="GO:0004525">
    <property type="term" value="F:ribonuclease III activity"/>
    <property type="evidence" value="ECO:0007669"/>
    <property type="project" value="InterPro"/>
</dbReference>
<accession>A0A480A364</accession>
<keyword evidence="9" id="KW-1185">Reference proteome</keyword>
<dbReference type="HAMAP" id="MF_01468">
    <property type="entry name" value="RNase_Mini_III"/>
    <property type="match status" value="1"/>
</dbReference>
<dbReference type="Gene3D" id="1.10.1520.10">
    <property type="entry name" value="Ribonuclease III domain"/>
    <property type="match status" value="1"/>
</dbReference>
<comment type="subunit">
    <text evidence="6">Homodimer.</text>
</comment>